<accession>A0AAD2HFL2</accession>
<dbReference type="PANTHER" id="PTHR11711">
    <property type="entry name" value="ADP RIBOSYLATION FACTOR-RELATED"/>
    <property type="match status" value="1"/>
</dbReference>
<keyword evidence="4" id="KW-0479">Metal-binding</keyword>
<dbReference type="EMBL" id="CAVNYO010000401">
    <property type="protein sequence ID" value="CAK5274260.1"/>
    <property type="molecule type" value="Genomic_DNA"/>
</dbReference>
<dbReference type="AlphaFoldDB" id="A0AAD2HFL2"/>
<dbReference type="InterPro" id="IPR027417">
    <property type="entry name" value="P-loop_NTPase"/>
</dbReference>
<organism evidence="5 6">
    <name type="scientific">Mycena citricolor</name>
    <dbReference type="NCBI Taxonomy" id="2018698"/>
    <lineage>
        <taxon>Eukaryota</taxon>
        <taxon>Fungi</taxon>
        <taxon>Dikarya</taxon>
        <taxon>Basidiomycota</taxon>
        <taxon>Agaricomycotina</taxon>
        <taxon>Agaricomycetes</taxon>
        <taxon>Agaricomycetidae</taxon>
        <taxon>Agaricales</taxon>
        <taxon>Marasmiineae</taxon>
        <taxon>Mycenaceae</taxon>
        <taxon>Mycena</taxon>
    </lineage>
</organism>
<evidence type="ECO:0000313" key="6">
    <source>
        <dbReference type="Proteomes" id="UP001295794"/>
    </source>
</evidence>
<dbReference type="Proteomes" id="UP001295794">
    <property type="component" value="Unassembled WGS sequence"/>
</dbReference>
<gene>
    <name evidence="5" type="ORF">MYCIT1_LOCUS21342</name>
</gene>
<dbReference type="Gene3D" id="3.40.50.300">
    <property type="entry name" value="P-loop containing nucleotide triphosphate hydrolases"/>
    <property type="match status" value="1"/>
</dbReference>
<keyword evidence="1 3" id="KW-0547">Nucleotide-binding</keyword>
<keyword evidence="6" id="KW-1185">Reference proteome</keyword>
<evidence type="ECO:0000256" key="4">
    <source>
        <dbReference type="PIRSR" id="PIRSR606689-2"/>
    </source>
</evidence>
<keyword evidence="4" id="KW-0460">Magnesium</keyword>
<sequence length="403" mass="45234">MPSILSRFMNVLFPGSEYVAVIIGLNASGKTTLLYRLVFGEIVTTIPTIGFNVETVNLPTRQGQNLNLVCWDVGGCGREHMTHIIVEIASRSHVVIWLIDSSDRSRLDETVAEFERVDVRLNTPGVYMPRNRPILVIATKQDLPKAMTLDEIRIRIAPIIKGRSVFCVGAALNQDLRNGVFLDAFGWLLAAAESTRKGDPGPPVTPVRTDSIEDKLSSWLARWEEDSSCDEFLSQFEQRCLPAWDHYTHVRLAYLLLLKHGRQKGESGMELLTPTLKNPLGKDLILAGIQHYIAESPEQTGGRTFHLTMTYFWIQMIHFGIRSLPDSPPPTAEGSDDFARFLLLNPHIVQGDLWADYYTKGALMSPEAKKSLVLPDKKALPSLVVRDAITKIGKRQDGWRQYN</sequence>
<proteinExistence type="predicted"/>
<comment type="caution">
    <text evidence="5">The sequence shown here is derived from an EMBL/GenBank/DDBJ whole genome shotgun (WGS) entry which is preliminary data.</text>
</comment>
<evidence type="ECO:0008006" key="7">
    <source>
        <dbReference type="Google" id="ProtNLM"/>
    </source>
</evidence>
<keyword evidence="2 3" id="KW-0342">GTP-binding</keyword>
<dbReference type="GO" id="GO:0003924">
    <property type="term" value="F:GTPase activity"/>
    <property type="evidence" value="ECO:0007669"/>
    <property type="project" value="InterPro"/>
</dbReference>
<feature type="binding site" evidence="3">
    <location>
        <position position="75"/>
    </location>
    <ligand>
        <name>GTP</name>
        <dbReference type="ChEBI" id="CHEBI:37565"/>
    </ligand>
</feature>
<evidence type="ECO:0000313" key="5">
    <source>
        <dbReference type="EMBL" id="CAK5274260.1"/>
    </source>
</evidence>
<feature type="binding site" evidence="4">
    <location>
        <position position="48"/>
    </location>
    <ligand>
        <name>Mg(2+)</name>
        <dbReference type="ChEBI" id="CHEBI:18420"/>
    </ligand>
</feature>
<dbReference type="InterPro" id="IPR024156">
    <property type="entry name" value="Small_GTPase_ARF"/>
</dbReference>
<name>A0AAD2HFL2_9AGAR</name>
<dbReference type="GO" id="GO:0005525">
    <property type="term" value="F:GTP binding"/>
    <property type="evidence" value="ECO:0007669"/>
    <property type="project" value="UniProtKB-KW"/>
</dbReference>
<evidence type="ECO:0000256" key="2">
    <source>
        <dbReference type="ARBA" id="ARBA00023134"/>
    </source>
</evidence>
<feature type="binding site" evidence="4">
    <location>
        <position position="31"/>
    </location>
    <ligand>
        <name>Mg(2+)</name>
        <dbReference type="ChEBI" id="CHEBI:18420"/>
    </ligand>
</feature>
<dbReference type="InterPro" id="IPR006689">
    <property type="entry name" value="Small_GTPase_ARF/SAR"/>
</dbReference>
<feature type="binding site" evidence="3">
    <location>
        <begin position="24"/>
        <end position="31"/>
    </location>
    <ligand>
        <name>GTP</name>
        <dbReference type="ChEBI" id="CHEBI:37565"/>
    </ligand>
</feature>
<protein>
    <recommendedName>
        <fullName evidence="7">ADP-ribosylation factor</fullName>
    </recommendedName>
</protein>
<dbReference type="PROSITE" id="PS51417">
    <property type="entry name" value="ARF"/>
    <property type="match status" value="1"/>
</dbReference>
<reference evidence="5" key="1">
    <citation type="submission" date="2023-11" db="EMBL/GenBank/DDBJ databases">
        <authorList>
            <person name="De Vega J J."/>
            <person name="De Vega J J."/>
        </authorList>
    </citation>
    <scope>NUCLEOTIDE SEQUENCE</scope>
</reference>
<dbReference type="Pfam" id="PF00025">
    <property type="entry name" value="Arf"/>
    <property type="match status" value="1"/>
</dbReference>
<evidence type="ECO:0000256" key="3">
    <source>
        <dbReference type="PIRSR" id="PIRSR606689-1"/>
    </source>
</evidence>
<evidence type="ECO:0000256" key="1">
    <source>
        <dbReference type="ARBA" id="ARBA00022741"/>
    </source>
</evidence>
<dbReference type="GO" id="GO:0046872">
    <property type="term" value="F:metal ion binding"/>
    <property type="evidence" value="ECO:0007669"/>
    <property type="project" value="UniProtKB-KW"/>
</dbReference>
<dbReference type="SUPFAM" id="SSF52540">
    <property type="entry name" value="P-loop containing nucleoside triphosphate hydrolases"/>
    <property type="match status" value="1"/>
</dbReference>
<dbReference type="SMART" id="SM00177">
    <property type="entry name" value="ARF"/>
    <property type="match status" value="1"/>
</dbReference>